<dbReference type="EMBL" id="OZ026885">
    <property type="protein sequence ID" value="CAL1242040.1"/>
    <property type="molecule type" value="Genomic_DNA"/>
</dbReference>
<feature type="compositionally biased region" description="Basic residues" evidence="1">
    <location>
        <begin position="51"/>
        <end position="66"/>
    </location>
</feature>
<name>A0ABM9NN06_9GAMM</name>
<keyword evidence="3" id="KW-0614">Plasmid</keyword>
<dbReference type="InterPro" id="IPR024445">
    <property type="entry name" value="Tnp_ISXO2-like"/>
</dbReference>
<feature type="region of interest" description="Disordered" evidence="1">
    <location>
        <begin position="51"/>
        <end position="76"/>
    </location>
</feature>
<accession>A0ABM9NN06</accession>
<dbReference type="SMART" id="SM01126">
    <property type="entry name" value="DDE_Tnp_IS1595"/>
    <property type="match status" value="1"/>
</dbReference>
<gene>
    <name evidence="3" type="ORF">MECH1_V1_P0108</name>
</gene>
<feature type="domain" description="ISXO2-like transposase" evidence="2">
    <location>
        <begin position="35"/>
        <end position="194"/>
    </location>
</feature>
<geneLocation type="plasmid" evidence="3 4">
    <name>2</name>
</geneLocation>
<dbReference type="Proteomes" id="UP001497493">
    <property type="component" value="Plasmid 2"/>
</dbReference>
<protein>
    <recommendedName>
        <fullName evidence="2">ISXO2-like transposase domain-containing protein</fullName>
    </recommendedName>
</protein>
<sequence length="214" mass="23681">MTIRATAKAVGLSVDRAFRWRHRFLGFLSEQRPTGLTGVVEADETVFRRSFKGQRKSLPRAAKKRGGPAPKSQEGERVSVLVAMQRGTRRATDHVLDDLSARTMTAALRPEIAPDAVLSTDGNPSYRVVAANLGIDAGCFVAGYDGPGGDGVWHVQNVNAYDSRLKGWMGRFHGVATKYLGNYLGWRRLLDRFQDSVTSQQFLFHALQPEYVNS</sequence>
<organism evidence="3 4">
    <name type="scientific">Candidatus Methylocalor cossyra</name>
    <dbReference type="NCBI Taxonomy" id="3108543"/>
    <lineage>
        <taxon>Bacteria</taxon>
        <taxon>Pseudomonadati</taxon>
        <taxon>Pseudomonadota</taxon>
        <taxon>Gammaproteobacteria</taxon>
        <taxon>Methylococcales</taxon>
        <taxon>Methylococcaceae</taxon>
        <taxon>Candidatus Methylocalor</taxon>
    </lineage>
</organism>
<proteinExistence type="predicted"/>
<evidence type="ECO:0000259" key="2">
    <source>
        <dbReference type="SMART" id="SM01126"/>
    </source>
</evidence>
<dbReference type="Pfam" id="PF12762">
    <property type="entry name" value="DDE_Tnp_IS1595"/>
    <property type="match status" value="1"/>
</dbReference>
<dbReference type="NCBIfam" id="NF033547">
    <property type="entry name" value="transpos_IS1595"/>
    <property type="match status" value="1"/>
</dbReference>
<evidence type="ECO:0000313" key="4">
    <source>
        <dbReference type="Proteomes" id="UP001497493"/>
    </source>
</evidence>
<evidence type="ECO:0000313" key="3">
    <source>
        <dbReference type="EMBL" id="CAL1242040.1"/>
    </source>
</evidence>
<reference evidence="3 4" key="1">
    <citation type="submission" date="2024-04" db="EMBL/GenBank/DDBJ databases">
        <authorList>
            <person name="Cremers G."/>
        </authorList>
    </citation>
    <scope>NUCLEOTIDE SEQUENCE [LARGE SCALE GENOMIC DNA]</scope>
    <source>
        <strain evidence="3">MeCH1-AG</strain>
        <plasmid evidence="3 4">2</plasmid>
    </source>
</reference>
<evidence type="ECO:0000256" key="1">
    <source>
        <dbReference type="SAM" id="MobiDB-lite"/>
    </source>
</evidence>
<keyword evidence="4" id="KW-1185">Reference proteome</keyword>
<dbReference type="Gene3D" id="3.40.50.2000">
    <property type="entry name" value="Glycogen Phosphorylase B"/>
    <property type="match status" value="1"/>
</dbReference>